<keyword evidence="6" id="KW-0805">Transcription regulation</keyword>
<evidence type="ECO:0000313" key="12">
    <source>
        <dbReference type="EMBL" id="VVT51728.1"/>
    </source>
</evidence>
<keyword evidence="4 9" id="KW-0863">Zinc-finger</keyword>
<keyword evidence="7" id="KW-0804">Transcription</keyword>
<evidence type="ECO:0000256" key="3">
    <source>
        <dbReference type="ARBA" id="ARBA00022737"/>
    </source>
</evidence>
<reference evidence="12 13" key="1">
    <citation type="submission" date="2019-09" db="EMBL/GenBank/DDBJ databases">
        <authorList>
            <person name="Brejova B."/>
        </authorList>
    </citation>
    <scope>NUCLEOTIDE SEQUENCE [LARGE SCALE GENOMIC DNA]</scope>
</reference>
<feature type="compositionally biased region" description="Polar residues" evidence="10">
    <location>
        <begin position="29"/>
        <end position="38"/>
    </location>
</feature>
<dbReference type="GO" id="GO:0071467">
    <property type="term" value="P:cellular response to pH"/>
    <property type="evidence" value="ECO:0007669"/>
    <property type="project" value="UniProtKB-ARBA"/>
</dbReference>
<feature type="region of interest" description="Disordered" evidence="10">
    <location>
        <begin position="379"/>
        <end position="414"/>
    </location>
</feature>
<evidence type="ECO:0000256" key="7">
    <source>
        <dbReference type="ARBA" id="ARBA00023163"/>
    </source>
</evidence>
<evidence type="ECO:0000256" key="8">
    <source>
        <dbReference type="ARBA" id="ARBA00023242"/>
    </source>
</evidence>
<evidence type="ECO:0000256" key="6">
    <source>
        <dbReference type="ARBA" id="ARBA00023015"/>
    </source>
</evidence>
<proteinExistence type="predicted"/>
<dbReference type="FunFam" id="3.30.160.60:FF:000446">
    <property type="entry name" value="Zinc finger protein"/>
    <property type="match status" value="1"/>
</dbReference>
<feature type="region of interest" description="Disordered" evidence="10">
    <location>
        <begin position="29"/>
        <end position="51"/>
    </location>
</feature>
<comment type="subcellular location">
    <subcellularLocation>
        <location evidence="1">Nucleus</location>
    </subcellularLocation>
</comment>
<dbReference type="Proteomes" id="UP000398389">
    <property type="component" value="Unassembled WGS sequence"/>
</dbReference>
<evidence type="ECO:0000256" key="5">
    <source>
        <dbReference type="ARBA" id="ARBA00022833"/>
    </source>
</evidence>
<dbReference type="GeneID" id="43582011"/>
<keyword evidence="13" id="KW-1185">Reference proteome</keyword>
<dbReference type="OrthoDB" id="8117402at2759"/>
<dbReference type="PANTHER" id="PTHR24394">
    <property type="entry name" value="ZINC FINGER PROTEIN"/>
    <property type="match status" value="1"/>
</dbReference>
<dbReference type="GO" id="GO:0071248">
    <property type="term" value="P:cellular response to metal ion"/>
    <property type="evidence" value="ECO:0007669"/>
    <property type="project" value="UniProtKB-ARBA"/>
</dbReference>
<dbReference type="Pfam" id="PF00096">
    <property type="entry name" value="zf-C2H2"/>
    <property type="match status" value="2"/>
</dbReference>
<dbReference type="Gene3D" id="3.30.160.60">
    <property type="entry name" value="Classic Zinc Finger"/>
    <property type="match status" value="2"/>
</dbReference>
<dbReference type="GO" id="GO:0005634">
    <property type="term" value="C:nucleus"/>
    <property type="evidence" value="ECO:0007669"/>
    <property type="project" value="UniProtKB-SubCell"/>
</dbReference>
<dbReference type="PROSITE" id="PS50157">
    <property type="entry name" value="ZINC_FINGER_C2H2_2"/>
    <property type="match status" value="2"/>
</dbReference>
<evidence type="ECO:0000256" key="9">
    <source>
        <dbReference type="PROSITE-ProRule" id="PRU00042"/>
    </source>
</evidence>
<feature type="region of interest" description="Disordered" evidence="10">
    <location>
        <begin position="318"/>
        <end position="339"/>
    </location>
</feature>
<organism evidence="12 13">
    <name type="scientific">Magnusiomyces paraingens</name>
    <dbReference type="NCBI Taxonomy" id="2606893"/>
    <lineage>
        <taxon>Eukaryota</taxon>
        <taxon>Fungi</taxon>
        <taxon>Dikarya</taxon>
        <taxon>Ascomycota</taxon>
        <taxon>Saccharomycotina</taxon>
        <taxon>Dipodascomycetes</taxon>
        <taxon>Dipodascales</taxon>
        <taxon>Dipodascaceae</taxon>
        <taxon>Magnusiomyces</taxon>
    </lineage>
</organism>
<gene>
    <name evidence="12" type="ORF">SAPINGB_P003193</name>
</gene>
<dbReference type="RefSeq" id="XP_031853802.1">
    <property type="nucleotide sequence ID" value="XM_031997911.1"/>
</dbReference>
<dbReference type="PROSITE" id="PS00028">
    <property type="entry name" value="ZINC_FINGER_C2H2_1"/>
    <property type="match status" value="2"/>
</dbReference>
<keyword evidence="2" id="KW-0479">Metal-binding</keyword>
<dbReference type="InterPro" id="IPR013087">
    <property type="entry name" value="Znf_C2H2_type"/>
</dbReference>
<evidence type="ECO:0000259" key="11">
    <source>
        <dbReference type="PROSITE" id="PS50157"/>
    </source>
</evidence>
<dbReference type="SUPFAM" id="SSF57667">
    <property type="entry name" value="beta-beta-alpha zinc fingers"/>
    <property type="match status" value="1"/>
</dbReference>
<evidence type="ECO:0000256" key="10">
    <source>
        <dbReference type="SAM" id="MobiDB-lite"/>
    </source>
</evidence>
<dbReference type="GO" id="GO:0008270">
    <property type="term" value="F:zinc ion binding"/>
    <property type="evidence" value="ECO:0007669"/>
    <property type="project" value="UniProtKB-KW"/>
</dbReference>
<dbReference type="SMART" id="SM00355">
    <property type="entry name" value="ZnF_C2H2"/>
    <property type="match status" value="2"/>
</dbReference>
<accession>A0A5E8BPW5</accession>
<dbReference type="EMBL" id="CABVLU010000002">
    <property type="protein sequence ID" value="VVT51728.1"/>
    <property type="molecule type" value="Genomic_DNA"/>
</dbReference>
<dbReference type="InterPro" id="IPR036236">
    <property type="entry name" value="Znf_C2H2_sf"/>
</dbReference>
<sequence length="631" mass="66924">MSQHDFNFDALLNDMLNGVADTTSVPQSVPVQSIFPGSQQQQQQPQQQQQQQQQYYPVASLFPVSQPQAVAASAVAASPTVSTAVFDPTSVFTPTPQIYTQNQIPPTSDPLLQFQLHQDVQQPTTSIPAPASPYLVPSNELAVPGQYRLPGSSNVSSALASPAGSNYASPRGSFSGGLRPDDTPVLVDDGSLLIPQPRHRRSSSVHSDASSLLSGAPSPQLPLSHSPYMESIDVSNLEGALSTAFSISDPAMPATPEITVETVDDVASVYSNASAYSESPAPFTPGQFYSDIEPFPEMDSGVVLGSASPLPHAGAASLLYPPLTDSPQNRRRSQSDSVLEGPVFPGGFYGGSTFGSNVSLANEAEQLTLAVPVGGTHIKNSGNDFLSPADAPRRNLRTSRSPSPRSPSPRPRVVTSREHILEMAGAPVGGSGGGTGTRRRSVRQHPAQHMCPMCEKTFTRAYNLQSHLRTHTNERPFKCGVCGKAFARQHDRKRHEDLHSGRKKYECLGVLSDGVTQWGCGHKFARADALGRHFRTEVGRQCIRPLVEEADREKKEAEEQAAAAALAASAEVPIYQGGVGAPALTLSPPTTGPEVGGGSTVEQRVVAGNGGEFPAALLQQFPVLANFGMDA</sequence>
<dbReference type="FunFam" id="3.30.160.60:FF:000181">
    <property type="entry name" value="C2H2 type zinc finger protein"/>
    <property type="match status" value="1"/>
</dbReference>
<evidence type="ECO:0000256" key="2">
    <source>
        <dbReference type="ARBA" id="ARBA00022723"/>
    </source>
</evidence>
<feature type="compositionally biased region" description="Low complexity" evidence="10">
    <location>
        <begin position="204"/>
        <end position="214"/>
    </location>
</feature>
<keyword evidence="8" id="KW-0539">Nucleus</keyword>
<keyword evidence="5" id="KW-0862">Zinc</keyword>
<evidence type="ECO:0000256" key="4">
    <source>
        <dbReference type="ARBA" id="ARBA00022771"/>
    </source>
</evidence>
<keyword evidence="3" id="KW-0677">Repeat</keyword>
<dbReference type="GO" id="GO:0000981">
    <property type="term" value="F:DNA-binding transcription factor activity, RNA polymerase II-specific"/>
    <property type="evidence" value="ECO:0007669"/>
    <property type="project" value="TreeGrafter"/>
</dbReference>
<feature type="compositionally biased region" description="Polar residues" evidence="10">
    <location>
        <begin position="153"/>
        <end position="168"/>
    </location>
</feature>
<protein>
    <recommendedName>
        <fullName evidence="11">C2H2-type domain-containing protein</fullName>
    </recommendedName>
</protein>
<evidence type="ECO:0000313" key="13">
    <source>
        <dbReference type="Proteomes" id="UP000398389"/>
    </source>
</evidence>
<name>A0A5E8BPW5_9ASCO</name>
<dbReference type="AlphaFoldDB" id="A0A5E8BPW5"/>
<evidence type="ECO:0000256" key="1">
    <source>
        <dbReference type="ARBA" id="ARBA00004123"/>
    </source>
</evidence>
<feature type="region of interest" description="Disordered" evidence="10">
    <location>
        <begin position="153"/>
        <end position="218"/>
    </location>
</feature>
<feature type="domain" description="C2H2-type" evidence="11">
    <location>
        <begin position="477"/>
        <end position="504"/>
    </location>
</feature>
<feature type="compositionally biased region" description="Low complexity" evidence="10">
    <location>
        <begin position="39"/>
        <end position="51"/>
    </location>
</feature>
<feature type="domain" description="C2H2-type" evidence="11">
    <location>
        <begin position="449"/>
        <end position="476"/>
    </location>
</feature>
<dbReference type="PANTHER" id="PTHR24394:SF44">
    <property type="entry name" value="ZINC FINGER PROTEIN 271-LIKE"/>
    <property type="match status" value="1"/>
</dbReference>